<dbReference type="GO" id="GO:0000976">
    <property type="term" value="F:transcription cis-regulatory region binding"/>
    <property type="evidence" value="ECO:0007669"/>
    <property type="project" value="TreeGrafter"/>
</dbReference>
<evidence type="ECO:0000313" key="5">
    <source>
        <dbReference type="EMBL" id="CAB4623840.1"/>
    </source>
</evidence>
<dbReference type="GO" id="GO:0003700">
    <property type="term" value="F:DNA-binding transcription factor activity"/>
    <property type="evidence" value="ECO:0007669"/>
    <property type="project" value="TreeGrafter"/>
</dbReference>
<dbReference type="PANTHER" id="PTHR30055">
    <property type="entry name" value="HTH-TYPE TRANSCRIPTIONAL REGULATOR RUTR"/>
    <property type="match status" value="1"/>
</dbReference>
<evidence type="ECO:0000256" key="2">
    <source>
        <dbReference type="SAM" id="MobiDB-lite"/>
    </source>
</evidence>
<accession>A0A6J6IH74</accession>
<dbReference type="EMBL" id="CAEZVK010000014">
    <property type="protein sequence ID" value="CAB4623840.1"/>
    <property type="molecule type" value="Genomic_DNA"/>
</dbReference>
<gene>
    <name evidence="4" type="ORF">UFOPK1827_00687</name>
    <name evidence="5" type="ORF">UFOPK2000_00259</name>
    <name evidence="6" type="ORF">UFOPK3708_00937</name>
</gene>
<feature type="domain" description="HTH tetR-type" evidence="3">
    <location>
        <begin position="23"/>
        <end position="82"/>
    </location>
</feature>
<dbReference type="AlphaFoldDB" id="A0A6J6IH74"/>
<organism evidence="5">
    <name type="scientific">freshwater metagenome</name>
    <dbReference type="NCBI Taxonomy" id="449393"/>
    <lineage>
        <taxon>unclassified sequences</taxon>
        <taxon>metagenomes</taxon>
        <taxon>ecological metagenomes</taxon>
    </lineage>
</organism>
<keyword evidence="1" id="KW-0238">DNA-binding</keyword>
<evidence type="ECO:0000256" key="1">
    <source>
        <dbReference type="ARBA" id="ARBA00023125"/>
    </source>
</evidence>
<feature type="region of interest" description="Disordered" evidence="2">
    <location>
        <begin position="1"/>
        <end position="22"/>
    </location>
</feature>
<dbReference type="PROSITE" id="PS50977">
    <property type="entry name" value="HTH_TETR_2"/>
    <property type="match status" value="1"/>
</dbReference>
<protein>
    <submittedName>
        <fullName evidence="5">Unannotated protein</fullName>
    </submittedName>
</protein>
<evidence type="ECO:0000313" key="6">
    <source>
        <dbReference type="EMBL" id="CAB4932711.1"/>
    </source>
</evidence>
<evidence type="ECO:0000313" key="4">
    <source>
        <dbReference type="EMBL" id="CAB4602185.1"/>
    </source>
</evidence>
<dbReference type="PANTHER" id="PTHR30055:SF226">
    <property type="entry name" value="HTH-TYPE TRANSCRIPTIONAL REGULATOR PKSA"/>
    <property type="match status" value="1"/>
</dbReference>
<dbReference type="Gene3D" id="1.10.357.10">
    <property type="entry name" value="Tetracycline Repressor, domain 2"/>
    <property type="match status" value="1"/>
</dbReference>
<name>A0A6J6IH74_9ZZZZ</name>
<feature type="compositionally biased region" description="Polar residues" evidence="2">
    <location>
        <begin position="1"/>
        <end position="13"/>
    </location>
</feature>
<reference evidence="5" key="1">
    <citation type="submission" date="2020-05" db="EMBL/GenBank/DDBJ databases">
        <authorList>
            <person name="Chiriac C."/>
            <person name="Salcher M."/>
            <person name="Ghai R."/>
            <person name="Kavagutti S V."/>
        </authorList>
    </citation>
    <scope>NUCLEOTIDE SEQUENCE</scope>
</reference>
<dbReference type="SUPFAM" id="SSF46689">
    <property type="entry name" value="Homeodomain-like"/>
    <property type="match status" value="1"/>
</dbReference>
<dbReference type="InterPro" id="IPR009057">
    <property type="entry name" value="Homeodomain-like_sf"/>
</dbReference>
<dbReference type="PRINTS" id="PR00455">
    <property type="entry name" value="HTHTETR"/>
</dbReference>
<evidence type="ECO:0000259" key="3">
    <source>
        <dbReference type="PROSITE" id="PS50977"/>
    </source>
</evidence>
<sequence length="208" mass="23546">MNTPLLPETSKTPSVDGRTARRDRGRTAVLEAALDLFEEENLEPTPEQIALRAGVSTRSVYRYFQDRDELVRAIIAHKQLKILPLFHIENIGKGDLDSRLSRLVDSRLRVYDAIGATARAMAIKASSDPVISEQIQFRKSVFREQIEVNFRQEFDRMTSSHRNNSLNAIDALTQLDSLDRFHVDLQLSLDLTRELLIASIQALLTTAS</sequence>
<dbReference type="InterPro" id="IPR050109">
    <property type="entry name" value="HTH-type_TetR-like_transc_reg"/>
</dbReference>
<dbReference type="EMBL" id="CAFBNA010000049">
    <property type="protein sequence ID" value="CAB4932711.1"/>
    <property type="molecule type" value="Genomic_DNA"/>
</dbReference>
<proteinExistence type="predicted"/>
<dbReference type="Pfam" id="PF00440">
    <property type="entry name" value="TetR_N"/>
    <property type="match status" value="1"/>
</dbReference>
<dbReference type="InterPro" id="IPR001647">
    <property type="entry name" value="HTH_TetR"/>
</dbReference>
<dbReference type="EMBL" id="CAEZUO010000023">
    <property type="protein sequence ID" value="CAB4602185.1"/>
    <property type="molecule type" value="Genomic_DNA"/>
</dbReference>